<dbReference type="PANTHER" id="PTHR46743:SF2">
    <property type="entry name" value="TEICHOIC ACIDS EXPORT ATP-BINDING PROTEIN TAGH"/>
    <property type="match status" value="1"/>
</dbReference>
<dbReference type="SMART" id="SM00382">
    <property type="entry name" value="AAA"/>
    <property type="match status" value="1"/>
</dbReference>
<organism evidence="6 7">
    <name type="scientific">Pseudanabaena yagii GIHE-NHR1</name>
    <dbReference type="NCBI Taxonomy" id="2722753"/>
    <lineage>
        <taxon>Bacteria</taxon>
        <taxon>Bacillati</taxon>
        <taxon>Cyanobacteriota</taxon>
        <taxon>Cyanophyceae</taxon>
        <taxon>Pseudanabaenales</taxon>
        <taxon>Pseudanabaenaceae</taxon>
        <taxon>Pseudanabaena</taxon>
        <taxon>Pseudanabaena yagii</taxon>
    </lineage>
</organism>
<dbReference type="Proteomes" id="UP000738376">
    <property type="component" value="Unassembled WGS sequence"/>
</dbReference>
<comment type="caution">
    <text evidence="6">The sequence shown here is derived from an EMBL/GenBank/DDBJ whole genome shotgun (WGS) entry which is preliminary data.</text>
</comment>
<dbReference type="Pfam" id="PF14524">
    <property type="entry name" value="Wzt_C"/>
    <property type="match status" value="1"/>
</dbReference>
<feature type="domain" description="ABC transporter" evidence="5">
    <location>
        <begin position="25"/>
        <end position="256"/>
    </location>
</feature>
<dbReference type="Gene3D" id="3.40.50.300">
    <property type="entry name" value="P-loop containing nucleotide triphosphate hydrolases"/>
    <property type="match status" value="1"/>
</dbReference>
<dbReference type="CDD" id="cd10147">
    <property type="entry name" value="Wzt_C-like"/>
    <property type="match status" value="1"/>
</dbReference>
<protein>
    <submittedName>
        <fullName evidence="6">ABC transporter ATP-binding protein</fullName>
    </submittedName>
</protein>
<dbReference type="InterPro" id="IPR015860">
    <property type="entry name" value="ABC_transpr_TagH-like"/>
</dbReference>
<name>A0ABX1LRB3_9CYAN</name>
<dbReference type="PROSITE" id="PS50893">
    <property type="entry name" value="ABC_TRANSPORTER_2"/>
    <property type="match status" value="1"/>
</dbReference>
<reference evidence="6 7" key="1">
    <citation type="submission" date="2020-03" db="EMBL/GenBank/DDBJ databases">
        <title>Draft Genome Sequence of 2-Methylisoborneol Producing Pseudanabaena yagii Strain GIHE-NHR1 Isolated from North Han River in South Korea.</title>
        <authorList>
            <person name="Jeong J."/>
        </authorList>
    </citation>
    <scope>NUCLEOTIDE SEQUENCE [LARGE SCALE GENOMIC DNA]</scope>
    <source>
        <strain evidence="6 7">GIHE-NHR1</strain>
    </source>
</reference>
<dbReference type="PANTHER" id="PTHR46743">
    <property type="entry name" value="TEICHOIC ACIDS EXPORT ATP-BINDING PROTEIN TAGH"/>
    <property type="match status" value="1"/>
</dbReference>
<evidence type="ECO:0000256" key="4">
    <source>
        <dbReference type="ARBA" id="ARBA00022840"/>
    </source>
</evidence>
<keyword evidence="3" id="KW-0547">Nucleotide-binding</keyword>
<keyword evidence="7" id="KW-1185">Reference proteome</keyword>
<evidence type="ECO:0000313" key="6">
    <source>
        <dbReference type="EMBL" id="NMF58669.1"/>
    </source>
</evidence>
<evidence type="ECO:0000256" key="1">
    <source>
        <dbReference type="ARBA" id="ARBA00005417"/>
    </source>
</evidence>
<dbReference type="CDD" id="cd03220">
    <property type="entry name" value="ABC_KpsT_Wzt"/>
    <property type="match status" value="1"/>
</dbReference>
<dbReference type="InterPro" id="IPR050683">
    <property type="entry name" value="Bact_Polysacc_Export_ATP-bd"/>
</dbReference>
<dbReference type="InterPro" id="IPR029439">
    <property type="entry name" value="Wzt_C"/>
</dbReference>
<gene>
    <name evidence="6" type="ORF">HC246_11720</name>
</gene>
<accession>A0ABX1LRB3</accession>
<evidence type="ECO:0000259" key="5">
    <source>
        <dbReference type="PROSITE" id="PS50893"/>
    </source>
</evidence>
<keyword evidence="2" id="KW-0813">Transport</keyword>
<sequence>MAKILLEVNHLSKRFCSDPKLALRYTIQDIFWEFRRRAEGENYLRQGEFWSLYDVNLQLKAGEVLGLVGHNGAGKSTLINLITGILRPTLGEVRWNTNQVVMIDNQSGLNAVQTGRENIYNKLSMYGVNEQQIKKNIHNIIDYSGIESFIDAPVGTYSTGMRLRLAFSIYTQLHPDIFIIDEALGGGDIRFQQKFQIYLRDYVEKGGAILLVSHQIPQIKSLCHRVILLNQGQVYDTGEPDTIIHTYNELIEQSYSQSIDNNLSQQANKDEDLITGEKFGTVKIEQVEVVATDGKEIFPGSQVQIQLTCHSQLDKYPILIGFALRKDELFLMANMTGIYGDQHYQIKAGQNEFRCTINQLPLLPGKYQLEVYVVDYDTHDILGRKGIRDQLYSFEVKGLADPSLNFSRSSKCLFHIPVQWE</sequence>
<dbReference type="Gene3D" id="2.70.50.60">
    <property type="entry name" value="abc- transporter (atp binding component) like domain"/>
    <property type="match status" value="1"/>
</dbReference>
<dbReference type="Pfam" id="PF00005">
    <property type="entry name" value="ABC_tran"/>
    <property type="match status" value="1"/>
</dbReference>
<proteinExistence type="inferred from homology"/>
<dbReference type="InterPro" id="IPR003439">
    <property type="entry name" value="ABC_transporter-like_ATP-bd"/>
</dbReference>
<dbReference type="InterPro" id="IPR003593">
    <property type="entry name" value="AAA+_ATPase"/>
</dbReference>
<evidence type="ECO:0000256" key="3">
    <source>
        <dbReference type="ARBA" id="ARBA00022741"/>
    </source>
</evidence>
<dbReference type="EMBL" id="JAAVJL010000001">
    <property type="protein sequence ID" value="NMF58669.1"/>
    <property type="molecule type" value="Genomic_DNA"/>
</dbReference>
<evidence type="ECO:0000256" key="2">
    <source>
        <dbReference type="ARBA" id="ARBA00022448"/>
    </source>
</evidence>
<keyword evidence="4 6" id="KW-0067">ATP-binding</keyword>
<dbReference type="RefSeq" id="WP_169363544.1">
    <property type="nucleotide sequence ID" value="NZ_JAAVJL010000001.1"/>
</dbReference>
<comment type="similarity">
    <text evidence="1">Belongs to the ABC transporter superfamily.</text>
</comment>
<dbReference type="GO" id="GO:0005524">
    <property type="term" value="F:ATP binding"/>
    <property type="evidence" value="ECO:0007669"/>
    <property type="project" value="UniProtKB-KW"/>
</dbReference>
<dbReference type="SUPFAM" id="SSF52540">
    <property type="entry name" value="P-loop containing nucleoside triphosphate hydrolases"/>
    <property type="match status" value="1"/>
</dbReference>
<dbReference type="InterPro" id="IPR027417">
    <property type="entry name" value="P-loop_NTPase"/>
</dbReference>
<evidence type="ECO:0000313" key="7">
    <source>
        <dbReference type="Proteomes" id="UP000738376"/>
    </source>
</evidence>